<organism evidence="1 2">
    <name type="scientific">Galemys pyrenaicus</name>
    <name type="common">Iberian desman</name>
    <name type="synonym">Pyrenean desman</name>
    <dbReference type="NCBI Taxonomy" id="202257"/>
    <lineage>
        <taxon>Eukaryota</taxon>
        <taxon>Metazoa</taxon>
        <taxon>Chordata</taxon>
        <taxon>Craniata</taxon>
        <taxon>Vertebrata</taxon>
        <taxon>Euteleostomi</taxon>
        <taxon>Mammalia</taxon>
        <taxon>Eutheria</taxon>
        <taxon>Laurasiatheria</taxon>
        <taxon>Eulipotyphla</taxon>
        <taxon>Talpidae</taxon>
        <taxon>Galemys</taxon>
    </lineage>
</organism>
<dbReference type="Proteomes" id="UP000700334">
    <property type="component" value="Unassembled WGS sequence"/>
</dbReference>
<reference evidence="1" key="1">
    <citation type="journal article" date="2021" name="Evol. Appl.">
        <title>The genome of the Pyrenean desman and the effects of bottlenecks and inbreeding on the genomic landscape of an endangered species.</title>
        <authorList>
            <person name="Escoda L."/>
            <person name="Castresana J."/>
        </authorList>
    </citation>
    <scope>NUCLEOTIDE SEQUENCE</scope>
    <source>
        <strain evidence="1">IBE-C5619</strain>
    </source>
</reference>
<proteinExistence type="predicted"/>
<keyword evidence="2" id="KW-1185">Reference proteome</keyword>
<name>A0A8J6DDW9_GALPY</name>
<sequence length="59" mass="6887">MVNEKPKEGVQTENNDHINMKVCLGKERVCQGSKSDSNLTGMQLMKQTLLHSWKWWKKI</sequence>
<dbReference type="EMBL" id="JAGFMF010012177">
    <property type="protein sequence ID" value="KAG8506227.1"/>
    <property type="molecule type" value="Genomic_DNA"/>
</dbReference>
<evidence type="ECO:0000313" key="2">
    <source>
        <dbReference type="Proteomes" id="UP000700334"/>
    </source>
</evidence>
<gene>
    <name evidence="1" type="ORF">J0S82_004257</name>
</gene>
<evidence type="ECO:0000313" key="1">
    <source>
        <dbReference type="EMBL" id="KAG8506227.1"/>
    </source>
</evidence>
<comment type="caution">
    <text evidence="1">The sequence shown here is derived from an EMBL/GenBank/DDBJ whole genome shotgun (WGS) entry which is preliminary data.</text>
</comment>
<accession>A0A8J6DDW9</accession>
<protein>
    <submittedName>
        <fullName evidence="1">Uncharacterized protein</fullName>
    </submittedName>
</protein>
<dbReference type="AlphaFoldDB" id="A0A8J6DDW9"/>